<gene>
    <name evidence="1" type="ORF">A2Z21_05200</name>
</gene>
<sequence length="490" mass="56170">MRRIAGIETEFGCLAREPTLSSSEEIVERVKDQAFRSGRWGLIDRHARDAFFEPAEAGGFLINGGRLYIDVVGGHLEYASPECRSLRDLIAYDKAGQRLLVQLLREMEWTERASFHNNNVDHYGGHTFGCHENYSLDPHTHPYGRDLAPLVPFLVTRQIFAGAGRVGGHRLTSDPRRMVRDLSRHRADYAFLDQIYGVEPDSSVAFQLSQRADHILYVASGRVRFSRALINPKWDSFQDASHAPRLHVLFGESNMSEYAAFLKVGTTALVLDAIEEHAVPRDLELAHPIRTLREISRDSTRLWLARLEDGRTIRAVDLQRRYLESTQRFRGRDEETDHLLQAWEDVLNGLEDDPLKLADRLDWVAKYRLLKLYRESEGLHWDDPALHSLDLEYHNINPDQSLYYALEQTGEVQRVIDEEAIDAALYEGPSDTRAHARARVVQALKSLPVKDYLIEWDGITVGAKRALVFDDPFKSYQSQVRRFLQQLQGN</sequence>
<protein>
    <recommendedName>
        <fullName evidence="3">Pup--protein ligase</fullName>
    </recommendedName>
</protein>
<dbReference type="GO" id="GO:0070490">
    <property type="term" value="P:protein pupylation"/>
    <property type="evidence" value="ECO:0007669"/>
    <property type="project" value="TreeGrafter"/>
</dbReference>
<dbReference type="GO" id="GO:0005524">
    <property type="term" value="F:ATP binding"/>
    <property type="evidence" value="ECO:0007669"/>
    <property type="project" value="TreeGrafter"/>
</dbReference>
<dbReference type="Pfam" id="PF03136">
    <property type="entry name" value="Pup_ligase"/>
    <property type="match status" value="1"/>
</dbReference>
<dbReference type="PANTHER" id="PTHR42307">
    <property type="entry name" value="PUP DEAMIDASE/DEPUPYLASE"/>
    <property type="match status" value="1"/>
</dbReference>
<dbReference type="PANTHER" id="PTHR42307:SF2">
    <property type="entry name" value="PUP DEAMIDASE_DEPUPYLASE"/>
    <property type="match status" value="1"/>
</dbReference>
<evidence type="ECO:0008006" key="3">
    <source>
        <dbReference type="Google" id="ProtNLM"/>
    </source>
</evidence>
<dbReference type="GO" id="GO:0010498">
    <property type="term" value="P:proteasomal protein catabolic process"/>
    <property type="evidence" value="ECO:0007669"/>
    <property type="project" value="InterPro"/>
</dbReference>
<evidence type="ECO:0000313" key="1">
    <source>
        <dbReference type="EMBL" id="OGF53983.1"/>
    </source>
</evidence>
<accession>A0A1F5US48</accession>
<proteinExistence type="predicted"/>
<name>A0A1F5US48_FRAXR</name>
<dbReference type="AlphaFoldDB" id="A0A1F5US48"/>
<dbReference type="EMBL" id="MFGX01000092">
    <property type="protein sequence ID" value="OGF53983.1"/>
    <property type="molecule type" value="Genomic_DNA"/>
</dbReference>
<dbReference type="Proteomes" id="UP000179157">
    <property type="component" value="Unassembled WGS sequence"/>
</dbReference>
<dbReference type="InterPro" id="IPR004347">
    <property type="entry name" value="Pup_ligase/deamidase"/>
</dbReference>
<reference evidence="1 2" key="1">
    <citation type="journal article" date="2016" name="Nat. Commun.">
        <title>Thousands of microbial genomes shed light on interconnected biogeochemical processes in an aquifer system.</title>
        <authorList>
            <person name="Anantharaman K."/>
            <person name="Brown C.T."/>
            <person name="Hug L.A."/>
            <person name="Sharon I."/>
            <person name="Castelle C.J."/>
            <person name="Probst A.J."/>
            <person name="Thomas B.C."/>
            <person name="Singh A."/>
            <person name="Wilkins M.J."/>
            <person name="Karaoz U."/>
            <person name="Brodie E.L."/>
            <person name="Williams K.H."/>
            <person name="Hubbard S.S."/>
            <person name="Banfield J.F."/>
        </authorList>
    </citation>
    <scope>NUCLEOTIDE SEQUENCE [LARGE SCALE GENOMIC DNA]</scope>
    <source>
        <strain evidence="2">RBG_16_55_9</strain>
    </source>
</reference>
<dbReference type="GO" id="GO:0019941">
    <property type="term" value="P:modification-dependent protein catabolic process"/>
    <property type="evidence" value="ECO:0007669"/>
    <property type="project" value="InterPro"/>
</dbReference>
<organism evidence="1 2">
    <name type="scientific">Fraserbacteria sp. (strain RBG_16_55_9)</name>
    <dbReference type="NCBI Taxonomy" id="1817864"/>
    <lineage>
        <taxon>Bacteria</taxon>
        <taxon>Candidatus Fraseribacteriota</taxon>
    </lineage>
</organism>
<comment type="caution">
    <text evidence="1">The sequence shown here is derived from an EMBL/GenBank/DDBJ whole genome shotgun (WGS) entry which is preliminary data.</text>
</comment>
<dbReference type="STRING" id="1817864.A2Z21_05200"/>
<evidence type="ECO:0000313" key="2">
    <source>
        <dbReference type="Proteomes" id="UP000179157"/>
    </source>
</evidence>